<dbReference type="GO" id="GO:0003690">
    <property type="term" value="F:double-stranded DNA binding"/>
    <property type="evidence" value="ECO:0007669"/>
    <property type="project" value="InterPro"/>
</dbReference>
<dbReference type="AlphaFoldDB" id="A0A315V5I4"/>
<keyword evidence="1" id="KW-0862">Zinc</keyword>
<sequence length="318" mass="35764">MASLSQVEPKSVTILIFSEQVRMEDMRTWLGQRCTVIKGLELKDEDGIRTGGRRFYVQLRRDMKTGEIHHLPPVIQLGAIRGHPKACRKCNSQQHLSAECQNTHCKNCKANDHLTKDCPHPLICNLCGEGGHTFRTCPRSYANRAKYASLQSEGLVPRPEPENDQEQEEVGNRDRMEGDPPPPRCPRLPALNRRTPKTTPICPRPGCGAPESVRHLLWKCSAAVDLWAKAGSFKFPHLPAREVLHAQLVLYGRHQISSTDSSGGPEIESWPEVAQNPTPFIEEHSIAEFSDISQMASEGRAVQQTESWKTQRKKSKKK</sequence>
<evidence type="ECO:0000256" key="2">
    <source>
        <dbReference type="SAM" id="MobiDB-lite"/>
    </source>
</evidence>
<dbReference type="EMBL" id="NHOQ01002287">
    <property type="protein sequence ID" value="PWA18560.1"/>
    <property type="molecule type" value="Genomic_DNA"/>
</dbReference>
<name>A0A315V5I4_GAMAF</name>
<dbReference type="SUPFAM" id="SSF57756">
    <property type="entry name" value="Retrovirus zinc finger-like domains"/>
    <property type="match status" value="1"/>
</dbReference>
<feature type="region of interest" description="Disordered" evidence="2">
    <location>
        <begin position="151"/>
        <end position="192"/>
    </location>
</feature>
<dbReference type="InterPro" id="IPR036875">
    <property type="entry name" value="Znf_CCHC_sf"/>
</dbReference>
<dbReference type="InterPro" id="IPR057811">
    <property type="entry name" value="RBD_ZCCHC3_2nd"/>
</dbReference>
<evidence type="ECO:0000256" key="1">
    <source>
        <dbReference type="PROSITE-ProRule" id="PRU00047"/>
    </source>
</evidence>
<organism evidence="4 5">
    <name type="scientific">Gambusia affinis</name>
    <name type="common">Western mosquitofish</name>
    <name type="synonym">Heterandria affinis</name>
    <dbReference type="NCBI Taxonomy" id="33528"/>
    <lineage>
        <taxon>Eukaryota</taxon>
        <taxon>Metazoa</taxon>
        <taxon>Chordata</taxon>
        <taxon>Craniata</taxon>
        <taxon>Vertebrata</taxon>
        <taxon>Euteleostomi</taxon>
        <taxon>Actinopterygii</taxon>
        <taxon>Neopterygii</taxon>
        <taxon>Teleostei</taxon>
        <taxon>Neoteleostei</taxon>
        <taxon>Acanthomorphata</taxon>
        <taxon>Ovalentaria</taxon>
        <taxon>Atherinomorphae</taxon>
        <taxon>Cyprinodontiformes</taxon>
        <taxon>Poeciliidae</taxon>
        <taxon>Poeciliinae</taxon>
        <taxon>Gambusia</taxon>
    </lineage>
</organism>
<accession>A0A315V5I4</accession>
<dbReference type="GO" id="GO:0008270">
    <property type="term" value="F:zinc ion binding"/>
    <property type="evidence" value="ECO:0007669"/>
    <property type="project" value="UniProtKB-KW"/>
</dbReference>
<evidence type="ECO:0000313" key="4">
    <source>
        <dbReference type="EMBL" id="PWA18560.1"/>
    </source>
</evidence>
<keyword evidence="5" id="KW-1185">Reference proteome</keyword>
<protein>
    <recommendedName>
        <fullName evidence="3">CCHC-type domain-containing protein</fullName>
    </recommendedName>
</protein>
<evidence type="ECO:0000313" key="5">
    <source>
        <dbReference type="Proteomes" id="UP000250572"/>
    </source>
</evidence>
<dbReference type="PANTHER" id="PTHR22639:SF3">
    <property type="entry name" value="ZINC FINGER CCHC DOMAIN-CONTAINING PROTEIN 3"/>
    <property type="match status" value="1"/>
</dbReference>
<dbReference type="Gene3D" id="4.10.60.10">
    <property type="entry name" value="Zinc finger, CCHC-type"/>
    <property type="match status" value="1"/>
</dbReference>
<dbReference type="GO" id="GO:0002218">
    <property type="term" value="P:activation of innate immune response"/>
    <property type="evidence" value="ECO:0007669"/>
    <property type="project" value="InterPro"/>
</dbReference>
<feature type="domain" description="CCHC-type" evidence="3">
    <location>
        <begin position="124"/>
        <end position="139"/>
    </location>
</feature>
<feature type="region of interest" description="Disordered" evidence="2">
    <location>
        <begin position="295"/>
        <end position="318"/>
    </location>
</feature>
<reference evidence="4 5" key="1">
    <citation type="journal article" date="2018" name="G3 (Bethesda)">
        <title>A High-Quality Reference Genome for the Invasive Mosquitofish Gambusia affinis Using a Chicago Library.</title>
        <authorList>
            <person name="Hoffberg S.L."/>
            <person name="Troendle N.J."/>
            <person name="Glenn T.C."/>
            <person name="Mahmud O."/>
            <person name="Louha S."/>
            <person name="Chalopin D."/>
            <person name="Bennetzen J.L."/>
            <person name="Mauricio R."/>
        </authorList>
    </citation>
    <scope>NUCLEOTIDE SEQUENCE [LARGE SCALE GENOMIC DNA]</scope>
    <source>
        <strain evidence="4">NE01/NJP1002.9</strain>
        <tissue evidence="4">Muscle</tissue>
    </source>
</reference>
<keyword evidence="1" id="KW-0479">Metal-binding</keyword>
<dbReference type="SMART" id="SM00343">
    <property type="entry name" value="ZnF_C2HC"/>
    <property type="match status" value="3"/>
</dbReference>
<dbReference type="GO" id="GO:0003723">
    <property type="term" value="F:RNA binding"/>
    <property type="evidence" value="ECO:0007669"/>
    <property type="project" value="InterPro"/>
</dbReference>
<comment type="caution">
    <text evidence="4">The sequence shown here is derived from an EMBL/GenBank/DDBJ whole genome shotgun (WGS) entry which is preliminary data.</text>
</comment>
<dbReference type="PROSITE" id="PS50158">
    <property type="entry name" value="ZF_CCHC"/>
    <property type="match status" value="1"/>
</dbReference>
<gene>
    <name evidence="4" type="ORF">CCH79_00020997</name>
</gene>
<feature type="non-terminal residue" evidence="4">
    <location>
        <position position="318"/>
    </location>
</feature>
<keyword evidence="1" id="KW-0863">Zinc-finger</keyword>
<dbReference type="Proteomes" id="UP000250572">
    <property type="component" value="Unassembled WGS sequence"/>
</dbReference>
<dbReference type="InterPro" id="IPR001878">
    <property type="entry name" value="Znf_CCHC"/>
</dbReference>
<feature type="compositionally biased region" description="Polar residues" evidence="2">
    <location>
        <begin position="295"/>
        <end position="308"/>
    </location>
</feature>
<dbReference type="InterPro" id="IPR042509">
    <property type="entry name" value="ZCCHC3"/>
</dbReference>
<proteinExistence type="predicted"/>
<evidence type="ECO:0000259" key="3">
    <source>
        <dbReference type="PROSITE" id="PS50158"/>
    </source>
</evidence>
<dbReference type="Pfam" id="PF23058">
    <property type="entry name" value="RBD_ZCCHC3_2nd"/>
    <property type="match status" value="1"/>
</dbReference>
<dbReference type="PANTHER" id="PTHR22639">
    <property type="entry name" value="GAG-RELATED PROTEIN"/>
    <property type="match status" value="1"/>
</dbReference>